<evidence type="ECO:0000256" key="5">
    <source>
        <dbReference type="SAM" id="MobiDB-lite"/>
    </source>
</evidence>
<evidence type="ECO:0000256" key="4">
    <source>
        <dbReference type="RuleBase" id="RU003690"/>
    </source>
</evidence>
<reference evidence="6" key="1">
    <citation type="submission" date="2022-04" db="EMBL/GenBank/DDBJ databases">
        <title>Carnegiea gigantea Genome sequencing and assembly v2.</title>
        <authorList>
            <person name="Copetti D."/>
            <person name="Sanderson M.J."/>
            <person name="Burquez A."/>
            <person name="Wojciechowski M.F."/>
        </authorList>
    </citation>
    <scope>NUCLEOTIDE SEQUENCE</scope>
    <source>
        <strain evidence="6">SGP5-SGP5p</strain>
        <tissue evidence="6">Aerial part</tissue>
    </source>
</reference>
<dbReference type="GO" id="GO:0008422">
    <property type="term" value="F:beta-glucosidase activity"/>
    <property type="evidence" value="ECO:0007669"/>
    <property type="project" value="TreeGrafter"/>
</dbReference>
<dbReference type="Pfam" id="PF00232">
    <property type="entry name" value="Glyco_hydro_1"/>
    <property type="match status" value="1"/>
</dbReference>
<feature type="compositionally biased region" description="Basic residues" evidence="5">
    <location>
        <begin position="52"/>
        <end position="71"/>
    </location>
</feature>
<dbReference type="Proteomes" id="UP001153076">
    <property type="component" value="Unassembled WGS sequence"/>
</dbReference>
<dbReference type="PANTHER" id="PTHR10353">
    <property type="entry name" value="GLYCOSYL HYDROLASE"/>
    <property type="match status" value="1"/>
</dbReference>
<protein>
    <recommendedName>
        <fullName evidence="8">Beta-glucosidase</fullName>
    </recommendedName>
</protein>
<keyword evidence="7" id="KW-1185">Reference proteome</keyword>
<dbReference type="SUPFAM" id="SSF51445">
    <property type="entry name" value="(Trans)glycosidases"/>
    <property type="match status" value="1"/>
</dbReference>
<evidence type="ECO:0000313" key="7">
    <source>
        <dbReference type="Proteomes" id="UP001153076"/>
    </source>
</evidence>
<comment type="similarity">
    <text evidence="1 4">Belongs to the glycosyl hydrolase 1 family.</text>
</comment>
<evidence type="ECO:0000256" key="2">
    <source>
        <dbReference type="ARBA" id="ARBA00022801"/>
    </source>
</evidence>
<keyword evidence="3" id="KW-0326">Glycosidase</keyword>
<dbReference type="OrthoDB" id="65569at2759"/>
<sequence>MPNPINKTARISRKRRGYLGTFKTQSISSFGEPYHHTTQIKAKLLKVEQTKKHNKQRRQNKQRKPRRRKTTTKFLGQKKEWVFAEHGPRSTVTDPYTLYYEGAACADGRGPSIWDTFTHRHPGKIGDGSNGDVAVDSYHRYKEASFSLDTTPILLCSSLSFSQNVEFEAIVVHYHSHYPGPGSKPVALQSSPPSAFGAVLV</sequence>
<organism evidence="6 7">
    <name type="scientific">Carnegiea gigantea</name>
    <dbReference type="NCBI Taxonomy" id="171969"/>
    <lineage>
        <taxon>Eukaryota</taxon>
        <taxon>Viridiplantae</taxon>
        <taxon>Streptophyta</taxon>
        <taxon>Embryophyta</taxon>
        <taxon>Tracheophyta</taxon>
        <taxon>Spermatophyta</taxon>
        <taxon>Magnoliopsida</taxon>
        <taxon>eudicotyledons</taxon>
        <taxon>Gunneridae</taxon>
        <taxon>Pentapetalae</taxon>
        <taxon>Caryophyllales</taxon>
        <taxon>Cactineae</taxon>
        <taxon>Cactaceae</taxon>
        <taxon>Cactoideae</taxon>
        <taxon>Echinocereeae</taxon>
        <taxon>Carnegiea</taxon>
    </lineage>
</organism>
<evidence type="ECO:0000313" key="6">
    <source>
        <dbReference type="EMBL" id="KAJ8436487.1"/>
    </source>
</evidence>
<dbReference type="PANTHER" id="PTHR10353:SF137">
    <property type="entry name" value="MYROSINASE 3-RELATED"/>
    <property type="match status" value="1"/>
</dbReference>
<dbReference type="AlphaFoldDB" id="A0A9Q1K502"/>
<keyword evidence="2" id="KW-0378">Hydrolase</keyword>
<evidence type="ECO:0000256" key="1">
    <source>
        <dbReference type="ARBA" id="ARBA00010838"/>
    </source>
</evidence>
<accession>A0A9Q1K502</accession>
<proteinExistence type="inferred from homology"/>
<dbReference type="Gene3D" id="3.20.20.80">
    <property type="entry name" value="Glycosidases"/>
    <property type="match status" value="1"/>
</dbReference>
<comment type="caution">
    <text evidence="6">The sequence shown here is derived from an EMBL/GenBank/DDBJ whole genome shotgun (WGS) entry which is preliminary data.</text>
</comment>
<gene>
    <name evidence="6" type="ORF">Cgig2_000472</name>
</gene>
<feature type="region of interest" description="Disordered" evidence="5">
    <location>
        <begin position="47"/>
        <end position="71"/>
    </location>
</feature>
<evidence type="ECO:0000256" key="3">
    <source>
        <dbReference type="ARBA" id="ARBA00023295"/>
    </source>
</evidence>
<evidence type="ECO:0008006" key="8">
    <source>
        <dbReference type="Google" id="ProtNLM"/>
    </source>
</evidence>
<name>A0A9Q1K502_9CARY</name>
<dbReference type="InterPro" id="IPR017853">
    <property type="entry name" value="GH"/>
</dbReference>
<dbReference type="InterPro" id="IPR001360">
    <property type="entry name" value="Glyco_hydro_1"/>
</dbReference>
<dbReference type="GO" id="GO:0005975">
    <property type="term" value="P:carbohydrate metabolic process"/>
    <property type="evidence" value="ECO:0007669"/>
    <property type="project" value="InterPro"/>
</dbReference>
<dbReference type="EMBL" id="JAKOGI010000341">
    <property type="protein sequence ID" value="KAJ8436487.1"/>
    <property type="molecule type" value="Genomic_DNA"/>
</dbReference>